<dbReference type="GO" id="GO:0005524">
    <property type="term" value="F:ATP binding"/>
    <property type="evidence" value="ECO:0007669"/>
    <property type="project" value="UniProtKB-KW"/>
</dbReference>
<evidence type="ECO:0000256" key="12">
    <source>
        <dbReference type="ARBA" id="ARBA00022801"/>
    </source>
</evidence>
<keyword evidence="17" id="KW-0902">Two-component regulatory system</keyword>
<keyword evidence="13" id="KW-0067">ATP-binding</keyword>
<evidence type="ECO:0000256" key="7">
    <source>
        <dbReference type="ARBA" id="ARBA00022553"/>
    </source>
</evidence>
<dbReference type="PRINTS" id="PR00344">
    <property type="entry name" value="BCTRLSENSOR"/>
</dbReference>
<dbReference type="InterPro" id="IPR005467">
    <property type="entry name" value="His_kinase_dom"/>
</dbReference>
<keyword evidence="11 25" id="KW-0418">Kinase</keyword>
<dbReference type="PROSITE" id="PS50109">
    <property type="entry name" value="HIS_KIN"/>
    <property type="match status" value="1"/>
</dbReference>
<dbReference type="Gene3D" id="1.10.287.130">
    <property type="match status" value="1"/>
</dbReference>
<dbReference type="InterPro" id="IPR003660">
    <property type="entry name" value="HAMP_dom"/>
</dbReference>
<keyword evidence="16" id="KW-1133">Transmembrane helix</keyword>
<dbReference type="EMBL" id="CP159342">
    <property type="protein sequence ID" value="XCH76318.1"/>
    <property type="molecule type" value="Genomic_DNA"/>
</dbReference>
<keyword evidence="18" id="KW-0346">Stress response</keyword>
<evidence type="ECO:0000256" key="16">
    <source>
        <dbReference type="ARBA" id="ARBA00022989"/>
    </source>
</evidence>
<protein>
    <recommendedName>
        <fullName evidence="21">Signal transduction histidine-protein kinase/phosphatase MprB</fullName>
        <ecNumber evidence="5">2.7.13.3</ecNumber>
    </recommendedName>
    <alternativeName>
        <fullName evidence="22">Mycobacterial persistence regulator B</fullName>
    </alternativeName>
</protein>
<keyword evidence="16" id="KW-0472">Membrane</keyword>
<dbReference type="Pfam" id="PF02518">
    <property type="entry name" value="HATPase_c"/>
    <property type="match status" value="1"/>
</dbReference>
<dbReference type="PROSITE" id="PS50885">
    <property type="entry name" value="HAMP"/>
    <property type="match status" value="1"/>
</dbReference>
<evidence type="ECO:0000256" key="18">
    <source>
        <dbReference type="ARBA" id="ARBA00023016"/>
    </source>
</evidence>
<dbReference type="PANTHER" id="PTHR44936:SF9">
    <property type="entry name" value="SENSOR PROTEIN CREC"/>
    <property type="match status" value="1"/>
</dbReference>
<keyword evidence="10" id="KW-0547">Nucleotide-binding</keyword>
<evidence type="ECO:0000256" key="2">
    <source>
        <dbReference type="ARBA" id="ARBA00001936"/>
    </source>
</evidence>
<dbReference type="SMART" id="SM00304">
    <property type="entry name" value="HAMP"/>
    <property type="match status" value="1"/>
</dbReference>
<reference evidence="25" key="1">
    <citation type="submission" date="2024-01" db="EMBL/GenBank/DDBJ databases">
        <title>The genome sequence of Micromonospora mangrovi CCTCC AA 2012012.</title>
        <authorList>
            <person name="Gao J."/>
        </authorList>
    </citation>
    <scope>NUCLEOTIDE SEQUENCE</scope>
    <source>
        <strain evidence="25">CCTCC AA 2012012</strain>
    </source>
</reference>
<dbReference type="EMBL" id="CP157762">
    <property type="protein sequence ID" value="XBP95614.1"/>
    <property type="molecule type" value="Genomic_DNA"/>
</dbReference>
<sequence length="416" mass="44002">MVAIAFLVPLALLAGQIAHDRAIADARGETAVVIAAVTVTEDRAVLERVVASTPAGAKGRLALHLPGEEPIGVPRAESADLRLVMDSGQPLTAAVRDGVVFLQPSTFAPGRTAVIEVWVPQAELQRGVRPARLSMVVLAAVLVASSTVLADRLAAGPVTAARRLAAAARRIGQHDLQARVEPSGPAELAEVGRTFNFMAEQLHALVMAERERAADLSHRLRTPMTALRLDAESLASGTLQQRLVEGIDAIEAEVDAIITAARSPRTHSSSDSCDLAEVVIDRLSFWALPAEHQQRRWQVRGGRSPLPVPVARVDLVSAVDAVLGNIFRHTQPGTPFRVTITATAVVVEDGGPGIADVNQAMRRGVSGAASSGLGLDIVHRMCTHAGGRLEIGKSRELGGARIVLTFPLPPRQRSLD</sequence>
<dbReference type="Pfam" id="PF00672">
    <property type="entry name" value="HAMP"/>
    <property type="match status" value="1"/>
</dbReference>
<keyword evidence="15" id="KW-0904">Protein phosphatase</keyword>
<proteinExistence type="predicted"/>
<dbReference type="SUPFAM" id="SSF158472">
    <property type="entry name" value="HAMP domain-like"/>
    <property type="match status" value="1"/>
</dbReference>
<evidence type="ECO:0000256" key="11">
    <source>
        <dbReference type="ARBA" id="ARBA00022777"/>
    </source>
</evidence>
<dbReference type="SUPFAM" id="SSF55874">
    <property type="entry name" value="ATPase domain of HSP90 chaperone/DNA topoisomerase II/histidine kinase"/>
    <property type="match status" value="1"/>
</dbReference>
<dbReference type="InterPro" id="IPR003661">
    <property type="entry name" value="HisK_dim/P_dom"/>
</dbReference>
<dbReference type="GO" id="GO:0005886">
    <property type="term" value="C:plasma membrane"/>
    <property type="evidence" value="ECO:0007669"/>
    <property type="project" value="UniProtKB-SubCell"/>
</dbReference>
<dbReference type="GO" id="GO:0000155">
    <property type="term" value="F:phosphorelay sensor kinase activity"/>
    <property type="evidence" value="ECO:0007669"/>
    <property type="project" value="InterPro"/>
</dbReference>
<keyword evidence="7" id="KW-0597">Phosphoprotein</keyword>
<evidence type="ECO:0000256" key="20">
    <source>
        <dbReference type="ARBA" id="ARBA00023211"/>
    </source>
</evidence>
<keyword evidence="6" id="KW-1003">Cell membrane</keyword>
<comment type="catalytic activity">
    <reaction evidence="1">
        <text>ATP + protein L-histidine = ADP + protein N-phospho-L-histidine.</text>
        <dbReference type="EC" id="2.7.13.3"/>
    </reaction>
</comment>
<evidence type="ECO:0000256" key="5">
    <source>
        <dbReference type="ARBA" id="ARBA00012438"/>
    </source>
</evidence>
<dbReference type="GO" id="GO:0004721">
    <property type="term" value="F:phosphoprotein phosphatase activity"/>
    <property type="evidence" value="ECO:0007669"/>
    <property type="project" value="UniProtKB-KW"/>
</dbReference>
<keyword evidence="12" id="KW-0378">Hydrolase</keyword>
<gene>
    <name evidence="26" type="ORF">ABUL08_09575</name>
    <name evidence="25" type="ORF">VK199_09525</name>
</gene>
<dbReference type="PANTHER" id="PTHR44936">
    <property type="entry name" value="SENSOR PROTEIN CREC"/>
    <property type="match status" value="1"/>
</dbReference>
<dbReference type="SMART" id="SM00387">
    <property type="entry name" value="HATPase_c"/>
    <property type="match status" value="1"/>
</dbReference>
<dbReference type="InterPro" id="IPR036097">
    <property type="entry name" value="HisK_dim/P_sf"/>
</dbReference>
<dbReference type="RefSeq" id="WP_350936587.1">
    <property type="nucleotide sequence ID" value="NZ_CP157762.1"/>
</dbReference>
<organism evidence="25">
    <name type="scientific">Micromonospora sp. CCTCC AA 2012012</name>
    <dbReference type="NCBI Taxonomy" id="3111921"/>
    <lineage>
        <taxon>Bacteria</taxon>
        <taxon>Bacillati</taxon>
        <taxon>Actinomycetota</taxon>
        <taxon>Actinomycetes</taxon>
        <taxon>Micromonosporales</taxon>
        <taxon>Micromonosporaceae</taxon>
        <taxon>Micromonospora</taxon>
    </lineage>
</organism>
<keyword evidence="14" id="KW-0460">Magnesium</keyword>
<accession>A0AAU7MDN3</accession>
<evidence type="ECO:0000259" key="24">
    <source>
        <dbReference type="PROSITE" id="PS50885"/>
    </source>
</evidence>
<comment type="cofactor">
    <cofactor evidence="3">
        <name>Mg(2+)</name>
        <dbReference type="ChEBI" id="CHEBI:18420"/>
    </cofactor>
</comment>
<keyword evidence="19" id="KW-0843">Virulence</keyword>
<evidence type="ECO:0000313" key="26">
    <source>
        <dbReference type="EMBL" id="XCH76318.1"/>
    </source>
</evidence>
<keyword evidence="8" id="KW-0808">Transferase</keyword>
<dbReference type="SUPFAM" id="SSF47384">
    <property type="entry name" value="Homodimeric domain of signal transducing histidine kinase"/>
    <property type="match status" value="1"/>
</dbReference>
<evidence type="ECO:0000256" key="9">
    <source>
        <dbReference type="ARBA" id="ARBA00022692"/>
    </source>
</evidence>
<evidence type="ECO:0000256" key="13">
    <source>
        <dbReference type="ARBA" id="ARBA00022840"/>
    </source>
</evidence>
<evidence type="ECO:0000256" key="17">
    <source>
        <dbReference type="ARBA" id="ARBA00023012"/>
    </source>
</evidence>
<reference evidence="26" key="2">
    <citation type="submission" date="2024-06" db="EMBL/GenBank/DDBJ databases">
        <title>Micromonospora mangrovi CCTCC AA 2012012 genome sequences.</title>
        <authorList>
            <person name="Gao J."/>
        </authorList>
    </citation>
    <scope>NUCLEOTIDE SEQUENCE</scope>
    <source>
        <strain evidence="26">CCTCC AA 2012012</strain>
    </source>
</reference>
<dbReference type="CDD" id="cd00082">
    <property type="entry name" value="HisKA"/>
    <property type="match status" value="1"/>
</dbReference>
<evidence type="ECO:0000256" key="19">
    <source>
        <dbReference type="ARBA" id="ARBA00023026"/>
    </source>
</evidence>
<evidence type="ECO:0000256" key="3">
    <source>
        <dbReference type="ARBA" id="ARBA00001946"/>
    </source>
</evidence>
<dbReference type="InterPro" id="IPR036890">
    <property type="entry name" value="HATPase_C_sf"/>
</dbReference>
<feature type="domain" description="Histidine kinase" evidence="23">
    <location>
        <begin position="215"/>
        <end position="410"/>
    </location>
</feature>
<dbReference type="Gene3D" id="3.30.565.10">
    <property type="entry name" value="Histidine kinase-like ATPase, C-terminal domain"/>
    <property type="match status" value="1"/>
</dbReference>
<keyword evidence="20" id="KW-0464">Manganese</keyword>
<dbReference type="AlphaFoldDB" id="A0AAU7MDN3"/>
<evidence type="ECO:0000256" key="1">
    <source>
        <dbReference type="ARBA" id="ARBA00000085"/>
    </source>
</evidence>
<evidence type="ECO:0000313" key="25">
    <source>
        <dbReference type="EMBL" id="XBP95614.1"/>
    </source>
</evidence>
<dbReference type="InterPro" id="IPR003594">
    <property type="entry name" value="HATPase_dom"/>
</dbReference>
<dbReference type="InterPro" id="IPR004358">
    <property type="entry name" value="Sig_transdc_His_kin-like_C"/>
</dbReference>
<evidence type="ECO:0000256" key="14">
    <source>
        <dbReference type="ARBA" id="ARBA00022842"/>
    </source>
</evidence>
<evidence type="ECO:0000256" key="8">
    <source>
        <dbReference type="ARBA" id="ARBA00022679"/>
    </source>
</evidence>
<dbReference type="CDD" id="cd06225">
    <property type="entry name" value="HAMP"/>
    <property type="match status" value="1"/>
</dbReference>
<name>A0AAU7MDN3_9ACTN</name>
<evidence type="ECO:0000256" key="21">
    <source>
        <dbReference type="ARBA" id="ARBA00040454"/>
    </source>
</evidence>
<evidence type="ECO:0000259" key="23">
    <source>
        <dbReference type="PROSITE" id="PS50109"/>
    </source>
</evidence>
<feature type="domain" description="HAMP" evidence="24">
    <location>
        <begin position="162"/>
        <end position="207"/>
    </location>
</feature>
<evidence type="ECO:0000256" key="10">
    <source>
        <dbReference type="ARBA" id="ARBA00022741"/>
    </source>
</evidence>
<evidence type="ECO:0000256" key="15">
    <source>
        <dbReference type="ARBA" id="ARBA00022912"/>
    </source>
</evidence>
<comment type="cofactor">
    <cofactor evidence="2">
        <name>Mn(2+)</name>
        <dbReference type="ChEBI" id="CHEBI:29035"/>
    </cofactor>
</comment>
<comment type="subcellular location">
    <subcellularLocation>
        <location evidence="4">Cell membrane</location>
        <topology evidence="4">Multi-pass membrane protein</topology>
    </subcellularLocation>
</comment>
<evidence type="ECO:0000256" key="22">
    <source>
        <dbReference type="ARBA" id="ARBA00041776"/>
    </source>
</evidence>
<evidence type="ECO:0000256" key="6">
    <source>
        <dbReference type="ARBA" id="ARBA00022475"/>
    </source>
</evidence>
<dbReference type="InterPro" id="IPR050980">
    <property type="entry name" value="2C_sensor_his_kinase"/>
</dbReference>
<keyword evidence="9" id="KW-0812">Transmembrane</keyword>
<dbReference type="EC" id="2.7.13.3" evidence="5"/>
<evidence type="ECO:0000256" key="4">
    <source>
        <dbReference type="ARBA" id="ARBA00004651"/>
    </source>
</evidence>